<reference evidence="1" key="1">
    <citation type="submission" date="2021-01" db="EMBL/GenBank/DDBJ databases">
        <authorList>
            <person name="Corre E."/>
            <person name="Pelletier E."/>
            <person name="Niang G."/>
            <person name="Scheremetjew M."/>
            <person name="Finn R."/>
            <person name="Kale V."/>
            <person name="Holt S."/>
            <person name="Cochrane G."/>
            <person name="Meng A."/>
            <person name="Brown T."/>
            <person name="Cohen L."/>
        </authorList>
    </citation>
    <scope>NUCLEOTIDE SEQUENCE</scope>
    <source>
        <strain evidence="1">UIO037</strain>
    </source>
</reference>
<dbReference type="EMBL" id="HBKO01024351">
    <property type="protein sequence ID" value="CAE2229799.1"/>
    <property type="molecule type" value="Transcribed_RNA"/>
</dbReference>
<proteinExistence type="predicted"/>
<name>A0A7S4MLT6_9EUKA</name>
<sequence length="581" mass="64436">MPPSATIVTAFFRLSHESSHSLKTYLHWAGRLLAPVRSPMAVTTDAGSIAALRSLREAGAAAAAGWPTHWTVRNLTSLWTERRYHRSATAAAAHAKSRKLDKHGHTVRIGKHDNHYCLLMHEKVALLRAVARVNRFNTTHFLWVDLGMWRVSHGFERWPDAARLQAWPTERVLALEVCTYWHISGLSLMFHCVPLPDCKPAEARPERGILKDSRLLLVPPIRFHALPRACHAPYHARRDAPSRRVRLELPKGGGIHRRPHKRCAAPRRPHRAQVYPFPRRALRRSWTLSDLVVAGRHGELVDPRGRAPWGVLGGGIFGGSGSAVARWASGYFALLDRMAHHSRGAAPALLTDQDVFRRLYLLTPELWALVPSPSSQWCHGRHPILASMGGGCFHSSLQRGCVERQQALAPPCAGARAASRHECAQWPSERASEQRARVPSFPARWTSKRRPRGSTCRACSPDYLPINVGPLPLATGTSSSWMYLIAWLASAHERNVSFAHARIRPTKAESQAATTEPSRAAPAVIRRRQDGTIRLSEDMAAACTTLNAASMHASQAERARHAKADYPDSRCVLGKAPVEAL</sequence>
<accession>A0A7S4MLT6</accession>
<gene>
    <name evidence="1" type="ORF">CPOL0286_LOCUS11034</name>
</gene>
<organism evidence="1">
    <name type="scientific">Prymnesium polylepis</name>
    <dbReference type="NCBI Taxonomy" id="72548"/>
    <lineage>
        <taxon>Eukaryota</taxon>
        <taxon>Haptista</taxon>
        <taxon>Haptophyta</taxon>
        <taxon>Prymnesiophyceae</taxon>
        <taxon>Prymnesiales</taxon>
        <taxon>Prymnesiaceae</taxon>
        <taxon>Prymnesium</taxon>
    </lineage>
</organism>
<dbReference type="AlphaFoldDB" id="A0A7S4MLT6"/>
<protein>
    <submittedName>
        <fullName evidence="1">Uncharacterized protein</fullName>
    </submittedName>
</protein>
<evidence type="ECO:0000313" key="1">
    <source>
        <dbReference type="EMBL" id="CAE2229799.1"/>
    </source>
</evidence>